<dbReference type="GO" id="GO:0003677">
    <property type="term" value="F:DNA binding"/>
    <property type="evidence" value="ECO:0007669"/>
    <property type="project" value="UniProtKB-KW"/>
</dbReference>
<dbReference type="OrthoDB" id="9775392at2"/>
<reference evidence="7 8" key="1">
    <citation type="submission" date="2016-10" db="EMBL/GenBank/DDBJ databases">
        <authorList>
            <person name="de Groot N.N."/>
        </authorList>
    </citation>
    <scope>NUCLEOTIDE SEQUENCE [LARGE SCALE GENOMIC DNA]</scope>
    <source>
        <strain evidence="7 8">DSM 29619</strain>
    </source>
</reference>
<keyword evidence="8" id="KW-1185">Reference proteome</keyword>
<dbReference type="Gene3D" id="3.40.190.10">
    <property type="entry name" value="Periplasmic binding protein-like II"/>
    <property type="match status" value="2"/>
</dbReference>
<dbReference type="PROSITE" id="PS50931">
    <property type="entry name" value="HTH_LYSR"/>
    <property type="match status" value="1"/>
</dbReference>
<dbReference type="CDD" id="cd08411">
    <property type="entry name" value="PBP2_OxyR"/>
    <property type="match status" value="1"/>
</dbReference>
<evidence type="ECO:0000313" key="8">
    <source>
        <dbReference type="Proteomes" id="UP000231644"/>
    </source>
</evidence>
<dbReference type="SUPFAM" id="SSF53850">
    <property type="entry name" value="Periplasmic binding protein-like II"/>
    <property type="match status" value="1"/>
</dbReference>
<dbReference type="AlphaFoldDB" id="A0A1I1LIT0"/>
<dbReference type="Pfam" id="PF00126">
    <property type="entry name" value="HTH_1"/>
    <property type="match status" value="1"/>
</dbReference>
<evidence type="ECO:0000256" key="2">
    <source>
        <dbReference type="ARBA" id="ARBA00023015"/>
    </source>
</evidence>
<dbReference type="Proteomes" id="UP000231644">
    <property type="component" value="Unassembled WGS sequence"/>
</dbReference>
<evidence type="ECO:0000256" key="5">
    <source>
        <dbReference type="ARBA" id="ARBA00023163"/>
    </source>
</evidence>
<feature type="domain" description="HTH lysR-type" evidence="6">
    <location>
        <begin position="3"/>
        <end position="60"/>
    </location>
</feature>
<organism evidence="7 8">
    <name type="scientific">Pseudooceanicola nitratireducens</name>
    <dbReference type="NCBI Taxonomy" id="517719"/>
    <lineage>
        <taxon>Bacteria</taxon>
        <taxon>Pseudomonadati</taxon>
        <taxon>Pseudomonadota</taxon>
        <taxon>Alphaproteobacteria</taxon>
        <taxon>Rhodobacterales</taxon>
        <taxon>Paracoccaceae</taxon>
        <taxon>Pseudooceanicola</taxon>
    </lineage>
</organism>
<dbReference type="InterPro" id="IPR005119">
    <property type="entry name" value="LysR_subst-bd"/>
</dbReference>
<dbReference type="InterPro" id="IPR000847">
    <property type="entry name" value="LysR_HTH_N"/>
</dbReference>
<protein>
    <submittedName>
        <fullName evidence="7">LysR family transcriptional regulator, hydrogen peroxide-inducible genes activator</fullName>
    </submittedName>
</protein>
<sequence length="309" mass="33008">MNITLRQLTYFKALAEHGNFGRAALAERVSQPALSMQIKGLEDMLGAPLVERHARSVVLTPFGRRILKHAEAVLDQMRELEEAARWKDGLAGRLALGVIPTVAPYLLPGLLARLRAADIALDVQVHEAQTARLLADLAAGRIDAAIMALPSGAEGMIERRLFDDAFLLAGSPARIAALGVDAETLRPTEIGGAQLMLLDEGHCLTDQALEVCGRGRGHAQINTGASSLATLSRLVSAGFGLTLLPEMALKTEAQDLTVMRFAAPEPYRTIGLVRRATSPRAEWFEALAALIIDLSDTLKLAEGDTAGVA</sequence>
<evidence type="ECO:0000313" key="7">
    <source>
        <dbReference type="EMBL" id="SFC72941.1"/>
    </source>
</evidence>
<dbReference type="PANTHER" id="PTHR30346:SF26">
    <property type="entry name" value="HYDROGEN PEROXIDE-INDUCIBLE GENES ACTIVATOR"/>
    <property type="match status" value="1"/>
</dbReference>
<keyword evidence="3" id="KW-0238">DNA-binding</keyword>
<evidence type="ECO:0000259" key="6">
    <source>
        <dbReference type="PROSITE" id="PS50931"/>
    </source>
</evidence>
<dbReference type="SUPFAM" id="SSF46785">
    <property type="entry name" value="Winged helix' DNA-binding domain"/>
    <property type="match status" value="1"/>
</dbReference>
<dbReference type="PRINTS" id="PR00039">
    <property type="entry name" value="HTHLYSR"/>
</dbReference>
<accession>A0A1I1LIT0</accession>
<dbReference type="FunFam" id="1.10.10.10:FF:000001">
    <property type="entry name" value="LysR family transcriptional regulator"/>
    <property type="match status" value="1"/>
</dbReference>
<keyword evidence="5" id="KW-0804">Transcription</keyword>
<dbReference type="RefSeq" id="WP_093453882.1">
    <property type="nucleotide sequence ID" value="NZ_FNZG01000004.1"/>
</dbReference>
<proteinExistence type="inferred from homology"/>
<dbReference type="GO" id="GO:0003700">
    <property type="term" value="F:DNA-binding transcription factor activity"/>
    <property type="evidence" value="ECO:0007669"/>
    <property type="project" value="InterPro"/>
</dbReference>
<dbReference type="InterPro" id="IPR036390">
    <property type="entry name" value="WH_DNA-bd_sf"/>
</dbReference>
<evidence type="ECO:0000256" key="3">
    <source>
        <dbReference type="ARBA" id="ARBA00023125"/>
    </source>
</evidence>
<dbReference type="GO" id="GO:0032993">
    <property type="term" value="C:protein-DNA complex"/>
    <property type="evidence" value="ECO:0007669"/>
    <property type="project" value="TreeGrafter"/>
</dbReference>
<dbReference type="PANTHER" id="PTHR30346">
    <property type="entry name" value="TRANSCRIPTIONAL DUAL REGULATOR HCAR-RELATED"/>
    <property type="match status" value="1"/>
</dbReference>
<dbReference type="InterPro" id="IPR036388">
    <property type="entry name" value="WH-like_DNA-bd_sf"/>
</dbReference>
<dbReference type="EMBL" id="FOLX01000001">
    <property type="protein sequence ID" value="SFC72941.1"/>
    <property type="molecule type" value="Genomic_DNA"/>
</dbReference>
<evidence type="ECO:0000256" key="4">
    <source>
        <dbReference type="ARBA" id="ARBA00023159"/>
    </source>
</evidence>
<name>A0A1I1LIT0_9RHOB</name>
<dbReference type="STRING" id="517719.SAMN05421762_1975"/>
<evidence type="ECO:0000256" key="1">
    <source>
        <dbReference type="ARBA" id="ARBA00009437"/>
    </source>
</evidence>
<comment type="similarity">
    <text evidence="1">Belongs to the LysR transcriptional regulatory family.</text>
</comment>
<dbReference type="Gene3D" id="1.10.10.10">
    <property type="entry name" value="Winged helix-like DNA-binding domain superfamily/Winged helix DNA-binding domain"/>
    <property type="match status" value="1"/>
</dbReference>
<keyword evidence="2" id="KW-0805">Transcription regulation</keyword>
<keyword evidence="4" id="KW-0010">Activator</keyword>
<gene>
    <name evidence="7" type="ORF">SAMN05421762_1975</name>
</gene>
<dbReference type="Pfam" id="PF03466">
    <property type="entry name" value="LysR_substrate"/>
    <property type="match status" value="1"/>
</dbReference>